<proteinExistence type="inferred from homology"/>
<dbReference type="GO" id="GO:0016887">
    <property type="term" value="F:ATP hydrolysis activity"/>
    <property type="evidence" value="ECO:0007669"/>
    <property type="project" value="InterPro"/>
</dbReference>
<dbReference type="InterPro" id="IPR050221">
    <property type="entry name" value="26S_Proteasome_ATPase"/>
</dbReference>
<dbReference type="HOGENOM" id="CLU_020632_0_0_6"/>
<organism evidence="5 6">
    <name type="scientific">Thioalkalivibrio paradoxus ARh 1</name>
    <dbReference type="NCBI Taxonomy" id="713585"/>
    <lineage>
        <taxon>Bacteria</taxon>
        <taxon>Pseudomonadati</taxon>
        <taxon>Pseudomonadota</taxon>
        <taxon>Gammaproteobacteria</taxon>
        <taxon>Chromatiales</taxon>
        <taxon>Ectothiorhodospiraceae</taxon>
        <taxon>Thioalkalivibrio</taxon>
    </lineage>
</organism>
<dbReference type="InterPro" id="IPR003593">
    <property type="entry name" value="AAA+_ATPase"/>
</dbReference>
<keyword evidence="3" id="KW-0067">ATP-binding</keyword>
<dbReference type="Pfam" id="PF00004">
    <property type="entry name" value="AAA"/>
    <property type="match status" value="2"/>
</dbReference>
<dbReference type="Proteomes" id="UP000005289">
    <property type="component" value="Chromosome"/>
</dbReference>
<name>W0DM55_9GAMM</name>
<protein>
    <submittedName>
        <fullName evidence="5">ATPase</fullName>
    </submittedName>
</protein>
<dbReference type="SUPFAM" id="SSF52540">
    <property type="entry name" value="P-loop containing nucleoside triphosphate hydrolases"/>
    <property type="match status" value="2"/>
</dbReference>
<dbReference type="STRING" id="713585.THITH_16660"/>
<dbReference type="AlphaFoldDB" id="W0DM55"/>
<evidence type="ECO:0000256" key="3">
    <source>
        <dbReference type="ARBA" id="ARBA00022840"/>
    </source>
</evidence>
<dbReference type="KEGG" id="tti:THITH_16660"/>
<gene>
    <name evidence="5" type="ORF">THITH_16660</name>
</gene>
<evidence type="ECO:0000256" key="1">
    <source>
        <dbReference type="ARBA" id="ARBA00006914"/>
    </source>
</evidence>
<keyword evidence="6" id="KW-1185">Reference proteome</keyword>
<dbReference type="PANTHER" id="PTHR23073">
    <property type="entry name" value="26S PROTEASOME REGULATORY SUBUNIT"/>
    <property type="match status" value="1"/>
</dbReference>
<feature type="domain" description="AAA+ ATPase" evidence="4">
    <location>
        <begin position="401"/>
        <end position="530"/>
    </location>
</feature>
<keyword evidence="2" id="KW-0547">Nucleotide-binding</keyword>
<dbReference type="Gene3D" id="3.40.50.300">
    <property type="entry name" value="P-loop containing nucleotide triphosphate hydrolases"/>
    <property type="match status" value="2"/>
</dbReference>
<evidence type="ECO:0000313" key="6">
    <source>
        <dbReference type="Proteomes" id="UP000005289"/>
    </source>
</evidence>
<dbReference type="SMART" id="SM00382">
    <property type="entry name" value="AAA"/>
    <property type="match status" value="2"/>
</dbReference>
<reference evidence="5 6" key="1">
    <citation type="submission" date="2013-12" db="EMBL/GenBank/DDBJ databases">
        <authorList>
            <consortium name="DOE Joint Genome Institute"/>
            <person name="Muyzer G."/>
            <person name="Huntemann M."/>
            <person name="Han J."/>
            <person name="Chen A."/>
            <person name="Kyrpides N."/>
            <person name="Mavromatis K."/>
            <person name="Markowitz V."/>
            <person name="Palaniappan K."/>
            <person name="Ivanova N."/>
            <person name="Schaumberg A."/>
            <person name="Pati A."/>
            <person name="Liolios K."/>
            <person name="Nordberg H.P."/>
            <person name="Cantor M.N."/>
            <person name="Hua S.X."/>
            <person name="Woyke T."/>
        </authorList>
    </citation>
    <scope>NUCLEOTIDE SEQUENCE [LARGE SCALE GENOMIC DNA]</scope>
    <source>
        <strain evidence="5 6">ARh 1</strain>
    </source>
</reference>
<accession>W0DM55</accession>
<evidence type="ECO:0000313" key="5">
    <source>
        <dbReference type="EMBL" id="AHE99654.1"/>
    </source>
</evidence>
<dbReference type="CDD" id="cd19481">
    <property type="entry name" value="RecA-like_protease"/>
    <property type="match status" value="1"/>
</dbReference>
<feature type="domain" description="AAA+ ATPase" evidence="4">
    <location>
        <begin position="160"/>
        <end position="293"/>
    </location>
</feature>
<dbReference type="InterPro" id="IPR003959">
    <property type="entry name" value="ATPase_AAA_core"/>
</dbReference>
<comment type="similarity">
    <text evidence="1">Belongs to the AAA ATPase family.</text>
</comment>
<evidence type="ECO:0000259" key="4">
    <source>
        <dbReference type="SMART" id="SM00382"/>
    </source>
</evidence>
<evidence type="ECO:0000256" key="2">
    <source>
        <dbReference type="ARBA" id="ARBA00022741"/>
    </source>
</evidence>
<dbReference type="InterPro" id="IPR027417">
    <property type="entry name" value="P-loop_NTPase"/>
</dbReference>
<dbReference type="EMBL" id="CP007029">
    <property type="protein sequence ID" value="AHE99654.1"/>
    <property type="molecule type" value="Genomic_DNA"/>
</dbReference>
<sequence>MPERLRANTARLAALVGLSDTDRRVLEFAVLIHNERLLDDTADYLGPLSSAKVFHALAAVLELPEREVRAALGAQGLLTRSGLLTLDRSGSNLLRAKLDLLSQNFADHLLSSEGDPVGLLRDTIAPSRAPTLAAPDHAHVESFLAVLRPYLRHAVRGDRRGVNVFLYGAPGTGKTELARLMAQELGSDLFEVAAEDEDGDPIHGERRLRAFRAAQSFLAQQPALLLFDEVEDVFNDADRFFGRSSTAQNRKAWINRMLEDNPVPTLWLANAIDGLDPAFVRRFDLVFELPIPPRSQRERILRAHAGAWLSPRGLGRIAEAEGLAPAVITRAAAVVGAIQEELGTLPPAAVFEQLLNHTLQAQRQRPVPRESAGGLPEVYDPAFIHADADLAGIAQGLAQAPSGRLCLYGPPGTGKTAYARWFAEQLGQRLRVRRASDLLSMWLGESEQRIAAAFREAEQENAVLLIDEIDSFLQDRDGAHRSWEVTLVNEMLTQMEGFPGVFIAATNRMDGLDPAALRRFDLKVRFDFLRAEQARELLRRWCRTWGLSEPGDAELEALGVCDNLTPGDFAAVARRHRFHPLASPAEAVAALAQECALKDARRHPIGFRHTG</sequence>
<dbReference type="GO" id="GO:0005524">
    <property type="term" value="F:ATP binding"/>
    <property type="evidence" value="ECO:0007669"/>
    <property type="project" value="UniProtKB-KW"/>
</dbReference>